<comment type="caution">
    <text evidence="6">The sequence shown here is derived from an EMBL/GenBank/DDBJ whole genome shotgun (WGS) entry which is preliminary data.</text>
</comment>
<dbReference type="InterPro" id="IPR029016">
    <property type="entry name" value="GAF-like_dom_sf"/>
</dbReference>
<dbReference type="GO" id="GO:0003677">
    <property type="term" value="F:DNA binding"/>
    <property type="evidence" value="ECO:0007669"/>
    <property type="project" value="UniProtKB-KW"/>
</dbReference>
<dbReference type="EMBL" id="BJVQ01000045">
    <property type="protein sequence ID" value="GEL47703.1"/>
    <property type="molecule type" value="Genomic_DNA"/>
</dbReference>
<evidence type="ECO:0000259" key="5">
    <source>
        <dbReference type="PROSITE" id="PS51078"/>
    </source>
</evidence>
<feature type="domain" description="HTH iclR-type" evidence="4">
    <location>
        <begin position="8"/>
        <end position="71"/>
    </location>
</feature>
<dbReference type="Gene3D" id="1.10.10.10">
    <property type="entry name" value="Winged helix-like DNA-binding domain superfamily/Winged helix DNA-binding domain"/>
    <property type="match status" value="1"/>
</dbReference>
<evidence type="ECO:0000313" key="9">
    <source>
        <dbReference type="Proteomes" id="UP000564629"/>
    </source>
</evidence>
<evidence type="ECO:0000313" key="6">
    <source>
        <dbReference type="EMBL" id="GEL47703.1"/>
    </source>
</evidence>
<evidence type="ECO:0000256" key="3">
    <source>
        <dbReference type="ARBA" id="ARBA00023163"/>
    </source>
</evidence>
<dbReference type="InterPro" id="IPR050707">
    <property type="entry name" value="HTH_MetabolicPath_Reg"/>
</dbReference>
<keyword evidence="1" id="KW-0805">Transcription regulation</keyword>
<accession>A0A511FER2</accession>
<dbReference type="GO" id="GO:0003700">
    <property type="term" value="F:DNA-binding transcription factor activity"/>
    <property type="evidence" value="ECO:0007669"/>
    <property type="project" value="TreeGrafter"/>
</dbReference>
<dbReference type="Pfam" id="PF09339">
    <property type="entry name" value="HTH_IclR"/>
    <property type="match status" value="1"/>
</dbReference>
<evidence type="ECO:0000313" key="8">
    <source>
        <dbReference type="Proteomes" id="UP000321723"/>
    </source>
</evidence>
<dbReference type="PROSITE" id="PS51077">
    <property type="entry name" value="HTH_ICLR"/>
    <property type="match status" value="1"/>
</dbReference>
<dbReference type="SMART" id="SM00346">
    <property type="entry name" value="HTH_ICLR"/>
    <property type="match status" value="1"/>
</dbReference>
<dbReference type="PROSITE" id="PS51078">
    <property type="entry name" value="ICLR_ED"/>
    <property type="match status" value="1"/>
</dbReference>
<keyword evidence="2 7" id="KW-0238">DNA-binding</keyword>
<dbReference type="Proteomes" id="UP000564629">
    <property type="component" value="Unassembled WGS sequence"/>
</dbReference>
<keyword evidence="8" id="KW-1185">Reference proteome</keyword>
<protein>
    <submittedName>
        <fullName evidence="6 7">IclR family transcriptional regulator</fullName>
    </submittedName>
</protein>
<dbReference type="InterPro" id="IPR036388">
    <property type="entry name" value="WH-like_DNA-bd_sf"/>
</dbReference>
<organism evidence="6 8">
    <name type="scientific">Cellulomonas hominis</name>
    <dbReference type="NCBI Taxonomy" id="156981"/>
    <lineage>
        <taxon>Bacteria</taxon>
        <taxon>Bacillati</taxon>
        <taxon>Actinomycetota</taxon>
        <taxon>Actinomycetes</taxon>
        <taxon>Micrococcales</taxon>
        <taxon>Cellulomonadaceae</taxon>
        <taxon>Cellulomonas</taxon>
    </lineage>
</organism>
<evidence type="ECO:0000256" key="2">
    <source>
        <dbReference type="ARBA" id="ARBA00023125"/>
    </source>
</evidence>
<reference evidence="7 9" key="2">
    <citation type="submission" date="2020-08" db="EMBL/GenBank/DDBJ databases">
        <title>Sequencing the genomes of 1000 actinobacteria strains.</title>
        <authorList>
            <person name="Klenk H.-P."/>
        </authorList>
    </citation>
    <scope>NUCLEOTIDE SEQUENCE [LARGE SCALE GENOMIC DNA]</scope>
    <source>
        <strain evidence="7 9">DSM 9581</strain>
    </source>
</reference>
<dbReference type="Proteomes" id="UP000321723">
    <property type="component" value="Unassembled WGS sequence"/>
</dbReference>
<proteinExistence type="predicted"/>
<dbReference type="InterPro" id="IPR014757">
    <property type="entry name" value="Tscrpt_reg_IclR_C"/>
</dbReference>
<sequence length="264" mass="28078">MPPNTPPNQSIERAALVLRALGSAETGALRASDIGRAIGLGPSTTSRLLATLEGLDYVRRDPVSQEYRIGTAVLLLASQGLNHDPVHRESRAAAQELAHRTGLTANVAVRDRDHAVYLCHFEGSLTRKSHTMIGMAQPLHASALGKALLLDLTQAEREDLLGDLERYTDRTLTDHDALTADLCTSAGRGWCFEDQELALGRFCVAVPIRNAAGSVVAALSISGGMSVLRDRDLTAITEDLIEVGDRISVGLGLLGAVRTSAARG</sequence>
<dbReference type="OrthoDB" id="4068713at2"/>
<dbReference type="InterPro" id="IPR005471">
    <property type="entry name" value="Tscrpt_reg_IclR_N"/>
</dbReference>
<feature type="domain" description="IclR-ED" evidence="5">
    <location>
        <begin position="72"/>
        <end position="253"/>
    </location>
</feature>
<gene>
    <name evidence="6" type="ORF">CHO01_28190</name>
    <name evidence="7" type="ORF">HNR08_002037</name>
</gene>
<dbReference type="SUPFAM" id="SSF55781">
    <property type="entry name" value="GAF domain-like"/>
    <property type="match status" value="1"/>
</dbReference>
<dbReference type="GO" id="GO:0045892">
    <property type="term" value="P:negative regulation of DNA-templated transcription"/>
    <property type="evidence" value="ECO:0007669"/>
    <property type="project" value="TreeGrafter"/>
</dbReference>
<evidence type="ECO:0000256" key="1">
    <source>
        <dbReference type="ARBA" id="ARBA00023015"/>
    </source>
</evidence>
<dbReference type="AlphaFoldDB" id="A0A511FER2"/>
<dbReference type="Gene3D" id="3.30.450.40">
    <property type="match status" value="1"/>
</dbReference>
<dbReference type="InterPro" id="IPR036390">
    <property type="entry name" value="WH_DNA-bd_sf"/>
</dbReference>
<evidence type="ECO:0000259" key="4">
    <source>
        <dbReference type="PROSITE" id="PS51077"/>
    </source>
</evidence>
<dbReference type="RefSeq" id="WP_146839035.1">
    <property type="nucleotide sequence ID" value="NZ_BJVQ01000045.1"/>
</dbReference>
<dbReference type="EMBL" id="JACHDN010000001">
    <property type="protein sequence ID" value="MBB5473301.1"/>
    <property type="molecule type" value="Genomic_DNA"/>
</dbReference>
<dbReference type="PANTHER" id="PTHR30136">
    <property type="entry name" value="HELIX-TURN-HELIX TRANSCRIPTIONAL REGULATOR, ICLR FAMILY"/>
    <property type="match status" value="1"/>
</dbReference>
<dbReference type="SUPFAM" id="SSF46785">
    <property type="entry name" value="Winged helix' DNA-binding domain"/>
    <property type="match status" value="1"/>
</dbReference>
<keyword evidence="3" id="KW-0804">Transcription</keyword>
<name>A0A511FER2_9CELL</name>
<dbReference type="Pfam" id="PF01614">
    <property type="entry name" value="IclR_C"/>
    <property type="match status" value="1"/>
</dbReference>
<evidence type="ECO:0000313" key="7">
    <source>
        <dbReference type="EMBL" id="MBB5473301.1"/>
    </source>
</evidence>
<dbReference type="PANTHER" id="PTHR30136:SF35">
    <property type="entry name" value="HTH-TYPE TRANSCRIPTIONAL REGULATOR RV1719"/>
    <property type="match status" value="1"/>
</dbReference>
<reference evidence="6 8" key="1">
    <citation type="submission" date="2019-07" db="EMBL/GenBank/DDBJ databases">
        <title>Whole genome shotgun sequence of Cellulomonas hominis NBRC 16055.</title>
        <authorList>
            <person name="Hosoyama A."/>
            <person name="Uohara A."/>
            <person name="Ohji S."/>
            <person name="Ichikawa N."/>
        </authorList>
    </citation>
    <scope>NUCLEOTIDE SEQUENCE [LARGE SCALE GENOMIC DNA]</scope>
    <source>
        <strain evidence="6 8">NBRC 16055</strain>
    </source>
</reference>